<keyword evidence="3" id="KW-1185">Reference proteome</keyword>
<feature type="region of interest" description="Disordered" evidence="1">
    <location>
        <begin position="153"/>
        <end position="181"/>
    </location>
</feature>
<accession>A0AAV7UKA8</accession>
<dbReference type="Proteomes" id="UP001066276">
    <property type="component" value="Chromosome 3_1"/>
</dbReference>
<comment type="caution">
    <text evidence="2">The sequence shown here is derived from an EMBL/GenBank/DDBJ whole genome shotgun (WGS) entry which is preliminary data.</text>
</comment>
<dbReference type="AlphaFoldDB" id="A0AAV7UKA8"/>
<feature type="compositionally biased region" description="Low complexity" evidence="1">
    <location>
        <begin position="50"/>
        <end position="60"/>
    </location>
</feature>
<protein>
    <submittedName>
        <fullName evidence="2">Uncharacterized protein</fullName>
    </submittedName>
</protein>
<proteinExistence type="predicted"/>
<feature type="region of interest" description="Disordered" evidence="1">
    <location>
        <begin position="34"/>
        <end position="64"/>
    </location>
</feature>
<evidence type="ECO:0000313" key="2">
    <source>
        <dbReference type="EMBL" id="KAJ1189457.1"/>
    </source>
</evidence>
<dbReference type="EMBL" id="JANPWB010000005">
    <property type="protein sequence ID" value="KAJ1189457.1"/>
    <property type="molecule type" value="Genomic_DNA"/>
</dbReference>
<gene>
    <name evidence="2" type="ORF">NDU88_006202</name>
</gene>
<organism evidence="2 3">
    <name type="scientific">Pleurodeles waltl</name>
    <name type="common">Iberian ribbed newt</name>
    <dbReference type="NCBI Taxonomy" id="8319"/>
    <lineage>
        <taxon>Eukaryota</taxon>
        <taxon>Metazoa</taxon>
        <taxon>Chordata</taxon>
        <taxon>Craniata</taxon>
        <taxon>Vertebrata</taxon>
        <taxon>Euteleostomi</taxon>
        <taxon>Amphibia</taxon>
        <taxon>Batrachia</taxon>
        <taxon>Caudata</taxon>
        <taxon>Salamandroidea</taxon>
        <taxon>Salamandridae</taxon>
        <taxon>Pleurodelinae</taxon>
        <taxon>Pleurodeles</taxon>
    </lineage>
</organism>
<name>A0AAV7UKA8_PLEWA</name>
<evidence type="ECO:0000313" key="3">
    <source>
        <dbReference type="Proteomes" id="UP001066276"/>
    </source>
</evidence>
<evidence type="ECO:0000256" key="1">
    <source>
        <dbReference type="SAM" id="MobiDB-lite"/>
    </source>
</evidence>
<reference evidence="2" key="1">
    <citation type="journal article" date="2022" name="bioRxiv">
        <title>Sequencing and chromosome-scale assembly of the giantPleurodeles waltlgenome.</title>
        <authorList>
            <person name="Brown T."/>
            <person name="Elewa A."/>
            <person name="Iarovenko S."/>
            <person name="Subramanian E."/>
            <person name="Araus A.J."/>
            <person name="Petzold A."/>
            <person name="Susuki M."/>
            <person name="Suzuki K.-i.T."/>
            <person name="Hayashi T."/>
            <person name="Toyoda A."/>
            <person name="Oliveira C."/>
            <person name="Osipova E."/>
            <person name="Leigh N.D."/>
            <person name="Simon A."/>
            <person name="Yun M.H."/>
        </authorList>
    </citation>
    <scope>NUCLEOTIDE SEQUENCE</scope>
    <source>
        <strain evidence="2">20211129_DDA</strain>
        <tissue evidence="2">Liver</tissue>
    </source>
</reference>
<feature type="compositionally biased region" description="Acidic residues" evidence="1">
    <location>
        <begin position="155"/>
        <end position="169"/>
    </location>
</feature>
<sequence>MYHPPHYNPPIHQLFWGGTNAIKSTAETVFGRESTHLSTLNEEPGHHGARAAGPADAGLPPHLPGTLKTAATKMKVCLADQYISHVNAKDPGSVHDSFILKNGSIPYVMAQLQRYRLWLIGVQDHRCMLHNMALRRQVPFVQEDVLGDGLVAGEEPVDSEEEEADEEDVDNKGNKIQQYFQ</sequence>